<evidence type="ECO:0000313" key="3">
    <source>
        <dbReference type="Proteomes" id="UP001152447"/>
    </source>
</evidence>
<dbReference type="AlphaFoldDB" id="A0A9W4QV74"/>
<proteinExistence type="predicted"/>
<dbReference type="Pfam" id="PF02486">
    <property type="entry name" value="Rep_trans"/>
    <property type="match status" value="1"/>
</dbReference>
<protein>
    <recommendedName>
        <fullName evidence="1">Replication initiation protein-like C-terminal domain-containing protein</fullName>
    </recommendedName>
</protein>
<organism evidence="2 3">
    <name type="scientific">Pseudoalteromonas haloplanktis</name>
    <name type="common">Alteromonas haloplanktis</name>
    <dbReference type="NCBI Taxonomy" id="228"/>
    <lineage>
        <taxon>Bacteria</taxon>
        <taxon>Pseudomonadati</taxon>
        <taxon>Pseudomonadota</taxon>
        <taxon>Gammaproteobacteria</taxon>
        <taxon>Alteromonadales</taxon>
        <taxon>Pseudoalteromonadaceae</taxon>
        <taxon>Pseudoalteromonas</taxon>
    </lineage>
</organism>
<reference evidence="2" key="1">
    <citation type="submission" date="2022-07" db="EMBL/GenBank/DDBJ databases">
        <authorList>
            <person name="Criscuolo A."/>
        </authorList>
    </citation>
    <scope>NUCLEOTIDE SEQUENCE</scope>
    <source>
        <strain evidence="2">CIP103197</strain>
    </source>
</reference>
<keyword evidence="3" id="KW-1185">Reference proteome</keyword>
<dbReference type="RefSeq" id="WP_262976310.1">
    <property type="nucleotide sequence ID" value="NZ_CAMAPB010000011.1"/>
</dbReference>
<feature type="domain" description="Replication initiation protein-like C-terminal" evidence="1">
    <location>
        <begin position="187"/>
        <end position="355"/>
    </location>
</feature>
<sequence>MNYQYSDRATQLINNRLERFKKHEDNQTIIDHLSFSFALADLRHCKRAGVIGHTADTQTLFPKLPEINYEFNTEGLEEHEFLVALEEQKSKVNERMADFYIDTLKVFSRHVLGFDLSTPRDKGFHGYTNSMNLVTSEGTQVGFVGIGGQRNTVYFQISGEGCKHLWSHTTPFVLHHWLSKVLSISYLSRIDIARDCYDHVFNCKNAETNFFQRAFARKKGGPNPTMSPRHSFTVDGVYDVEMTTIGKRTSPVYWRIYNKKLEQGIQEPDLIWYRNEVELKKWTVDSLLDPDSTFAGICDFSQQMINSEGVHTSSSPRATKAATDLASRVKWVRRMCGKALSDIFEITEGDIQTLLGLLVPDKYITGKSLDIPNTYKQLLTEQLRSH</sequence>
<accession>A0A9W4QV74</accession>
<dbReference type="Proteomes" id="UP001152447">
    <property type="component" value="Unassembled WGS sequence"/>
</dbReference>
<evidence type="ECO:0000313" key="2">
    <source>
        <dbReference type="EMBL" id="CAH9054518.1"/>
    </source>
</evidence>
<dbReference type="EMBL" id="CAMAPB010000011">
    <property type="protein sequence ID" value="CAH9054518.1"/>
    <property type="molecule type" value="Genomic_DNA"/>
</dbReference>
<dbReference type="InterPro" id="IPR003491">
    <property type="entry name" value="REP-like_C"/>
</dbReference>
<evidence type="ECO:0000259" key="1">
    <source>
        <dbReference type="Pfam" id="PF02486"/>
    </source>
</evidence>
<name>A0A9W4QV74_PSEHA</name>
<gene>
    <name evidence="2" type="ORF">PSEHALCIP103_01050</name>
</gene>
<comment type="caution">
    <text evidence="2">The sequence shown here is derived from an EMBL/GenBank/DDBJ whole genome shotgun (WGS) entry which is preliminary data.</text>
</comment>